<keyword evidence="2" id="KW-1185">Reference proteome</keyword>
<reference evidence="1 2" key="1">
    <citation type="submission" date="2016-10" db="EMBL/GenBank/DDBJ databases">
        <authorList>
            <person name="de Groot N.N."/>
        </authorList>
    </citation>
    <scope>NUCLEOTIDE SEQUENCE [LARGE SCALE GENOMIC DNA]</scope>
    <source>
        <strain evidence="1 2">CGMCC 1.8891</strain>
    </source>
</reference>
<proteinExistence type="predicted"/>
<evidence type="ECO:0000313" key="1">
    <source>
        <dbReference type="EMBL" id="SFJ44556.1"/>
    </source>
</evidence>
<dbReference type="InterPro" id="IPR007833">
    <property type="entry name" value="Capsule_polysaccharide_synth"/>
</dbReference>
<dbReference type="Proteomes" id="UP000183299">
    <property type="component" value="Unassembled WGS sequence"/>
</dbReference>
<dbReference type="CDD" id="cd16439">
    <property type="entry name" value="beta_Kdo_transferase_KpsC_2"/>
    <property type="match status" value="1"/>
</dbReference>
<name>A0A1I3RH95_9RHOB</name>
<dbReference type="STRING" id="576117.SAMN04488138_10539"/>
<evidence type="ECO:0000313" key="2">
    <source>
        <dbReference type="Proteomes" id="UP000183299"/>
    </source>
</evidence>
<sequence length="584" mass="64688">MVDPDRNASQAAPHHLSGRLSFAPPLLFERVQDEPDLSYASLEDWDALLTRSPLDDSALLNRARDAMAWLVSLNLSKFATLPSQDALPDVPYVLVLDQPKTADQAPSEADMAEMLVFAQTEILNAQVAILPCPDGYFTAHDDPRIILLSEDSALYPLLENATAVYTHSAGYGFDAILAGHRPRVFGQPWYSSLGLTQDERPDPYATRRLTRVQLFCAALMMAPQWRAGDKALEIEDLLARLEARQRAVTEDAAGYVASNILPWKRPFLRRYLGRSQIVFTDDPDSIARHKAAGLRHLAWGRTPEAELRLEDGFLRSRGLGAALVRPLSLVLDDTGIYFDPTRPSRLEQLITARAELTPHQRHRIERFVQRLTCLRLSKYNVGDGLPDLPEGHRILVAGQVEDDASIQCAAGEIATNLDLLTAARAAHPEAVIVYKPHPDVEAGLRRGKVPEAQEIADVIATKADPLSLIEACDEVWTMTSLIGFEALLRHKPVTCTGAPFYARWGLTSDRSPTLVRRNAAPDLMGLAHAVLLDYPRYFDPETGATLAPEEALERLAIAPQGRSRAMQYALAKLRQFRAAFLGLR</sequence>
<dbReference type="GO" id="GO:0000271">
    <property type="term" value="P:polysaccharide biosynthetic process"/>
    <property type="evidence" value="ECO:0007669"/>
    <property type="project" value="InterPro"/>
</dbReference>
<protein>
    <submittedName>
        <fullName evidence="1">Capsular polysaccharide export protein</fullName>
    </submittedName>
</protein>
<organism evidence="1 2">
    <name type="scientific">Celeribacter halophilus</name>
    <dbReference type="NCBI Taxonomy" id="576117"/>
    <lineage>
        <taxon>Bacteria</taxon>
        <taxon>Pseudomonadati</taxon>
        <taxon>Pseudomonadota</taxon>
        <taxon>Alphaproteobacteria</taxon>
        <taxon>Rhodobacterales</taxon>
        <taxon>Roseobacteraceae</taxon>
        <taxon>Celeribacter</taxon>
    </lineage>
</organism>
<dbReference type="RefSeq" id="WP_066599298.1">
    <property type="nucleotide sequence ID" value="NZ_FORY01000005.1"/>
</dbReference>
<dbReference type="GO" id="GO:0015774">
    <property type="term" value="P:polysaccharide transport"/>
    <property type="evidence" value="ECO:0007669"/>
    <property type="project" value="InterPro"/>
</dbReference>
<dbReference type="EMBL" id="FORY01000005">
    <property type="protein sequence ID" value="SFJ44556.1"/>
    <property type="molecule type" value="Genomic_DNA"/>
</dbReference>
<gene>
    <name evidence="1" type="ORF">SAMN04488138_10539</name>
</gene>
<dbReference type="Pfam" id="PF05159">
    <property type="entry name" value="Capsule_synth"/>
    <property type="match status" value="3"/>
</dbReference>
<dbReference type="GeneID" id="98664707"/>
<dbReference type="AlphaFoldDB" id="A0A1I3RH95"/>
<accession>A0A1I3RH95</accession>